<organism evidence="2 3">
    <name type="scientific">Pristionchus mayeri</name>
    <dbReference type="NCBI Taxonomy" id="1317129"/>
    <lineage>
        <taxon>Eukaryota</taxon>
        <taxon>Metazoa</taxon>
        <taxon>Ecdysozoa</taxon>
        <taxon>Nematoda</taxon>
        <taxon>Chromadorea</taxon>
        <taxon>Rhabditida</taxon>
        <taxon>Rhabditina</taxon>
        <taxon>Diplogasteromorpha</taxon>
        <taxon>Diplogasteroidea</taxon>
        <taxon>Neodiplogasteridae</taxon>
        <taxon>Pristionchus</taxon>
    </lineage>
</organism>
<dbReference type="EMBL" id="BTRK01000003">
    <property type="protein sequence ID" value="GMR42986.1"/>
    <property type="molecule type" value="Genomic_DNA"/>
</dbReference>
<protein>
    <submittedName>
        <fullName evidence="2">Uncharacterized protein</fullName>
    </submittedName>
</protein>
<keyword evidence="3" id="KW-1185">Reference proteome</keyword>
<comment type="caution">
    <text evidence="2">The sequence shown here is derived from an EMBL/GenBank/DDBJ whole genome shotgun (WGS) entry which is preliminary data.</text>
</comment>
<sequence length="258" mass="29638">HVHNIVATMQFPDKRKIEEYKEVLQSRIFNAVRRCGRSLFIFDELDKLPETLLDIIKPFLDYKENVAGVDFRQSIFIFLSNHGHDAIKNVAFEKIANVRETLKAADFEHHVIMEIYNSKGGLKHSELINKHLIDHFVPFLPLRRQEVKECARVYLSAYHTTAAEDDNLLEEIANNLIYIPVKPEIPVFSSSGCKRVEQKAGVALATWKAKRFAKSKRGEGNVHDEISEGFKVVYIPIEALFFSFSSLHSFFTFVVSVL</sequence>
<dbReference type="SUPFAM" id="SSF52540">
    <property type="entry name" value="P-loop containing nucleoside triphosphate hydrolases"/>
    <property type="match status" value="1"/>
</dbReference>
<name>A0AAN4ZQ23_9BILA</name>
<dbReference type="Proteomes" id="UP001328107">
    <property type="component" value="Unassembled WGS sequence"/>
</dbReference>
<dbReference type="PANTHER" id="PTHR10760:SF2">
    <property type="entry name" value="LD13476P-RELATED"/>
    <property type="match status" value="1"/>
</dbReference>
<dbReference type="InterPro" id="IPR010448">
    <property type="entry name" value="Torsin"/>
</dbReference>
<dbReference type="PANTHER" id="PTHR10760">
    <property type="entry name" value="TORSIN"/>
    <property type="match status" value="1"/>
</dbReference>
<dbReference type="GO" id="GO:0071218">
    <property type="term" value="P:cellular response to misfolded protein"/>
    <property type="evidence" value="ECO:0007669"/>
    <property type="project" value="TreeGrafter"/>
</dbReference>
<evidence type="ECO:0000313" key="3">
    <source>
        <dbReference type="Proteomes" id="UP001328107"/>
    </source>
</evidence>
<dbReference type="GO" id="GO:0012505">
    <property type="term" value="C:endomembrane system"/>
    <property type="evidence" value="ECO:0007669"/>
    <property type="project" value="UniProtKB-ARBA"/>
</dbReference>
<dbReference type="GO" id="GO:0016887">
    <property type="term" value="F:ATP hydrolysis activity"/>
    <property type="evidence" value="ECO:0007669"/>
    <property type="project" value="InterPro"/>
</dbReference>
<dbReference type="Pfam" id="PF06309">
    <property type="entry name" value="Torsin"/>
    <property type="match status" value="1"/>
</dbReference>
<dbReference type="Gene3D" id="3.40.50.300">
    <property type="entry name" value="P-loop containing nucleotide triphosphate hydrolases"/>
    <property type="match status" value="1"/>
</dbReference>
<dbReference type="InterPro" id="IPR027417">
    <property type="entry name" value="P-loop_NTPase"/>
</dbReference>
<evidence type="ECO:0000256" key="1">
    <source>
        <dbReference type="ARBA" id="ARBA00006235"/>
    </source>
</evidence>
<comment type="similarity">
    <text evidence="1">Belongs to the ClpA/ClpB family. Torsin subfamily.</text>
</comment>
<reference evidence="3" key="1">
    <citation type="submission" date="2022-10" db="EMBL/GenBank/DDBJ databases">
        <title>Genome assembly of Pristionchus species.</title>
        <authorList>
            <person name="Yoshida K."/>
            <person name="Sommer R.J."/>
        </authorList>
    </citation>
    <scope>NUCLEOTIDE SEQUENCE [LARGE SCALE GENOMIC DNA]</scope>
    <source>
        <strain evidence="3">RS5460</strain>
    </source>
</reference>
<accession>A0AAN4ZQ23</accession>
<dbReference type="GO" id="GO:0005737">
    <property type="term" value="C:cytoplasm"/>
    <property type="evidence" value="ECO:0007669"/>
    <property type="project" value="UniProtKB-ARBA"/>
</dbReference>
<dbReference type="GO" id="GO:0005524">
    <property type="term" value="F:ATP binding"/>
    <property type="evidence" value="ECO:0007669"/>
    <property type="project" value="InterPro"/>
</dbReference>
<feature type="non-terminal residue" evidence="2">
    <location>
        <position position="1"/>
    </location>
</feature>
<evidence type="ECO:0000313" key="2">
    <source>
        <dbReference type="EMBL" id="GMR42986.1"/>
    </source>
</evidence>
<dbReference type="AlphaFoldDB" id="A0AAN4ZQ23"/>
<proteinExistence type="inferred from homology"/>
<gene>
    <name evidence="2" type="ORF">PMAYCL1PPCAC_13181</name>
</gene>